<keyword evidence="1" id="KW-1133">Transmembrane helix</keyword>
<dbReference type="Proteomes" id="UP000289340">
    <property type="component" value="Chromosome 8"/>
</dbReference>
<feature type="transmembrane region" description="Helical" evidence="1">
    <location>
        <begin position="44"/>
        <end position="61"/>
    </location>
</feature>
<dbReference type="AlphaFoldDB" id="A0A445JDP8"/>
<name>A0A445JDP8_GLYSO</name>
<keyword evidence="3" id="KW-1185">Reference proteome</keyword>
<keyword evidence="1" id="KW-0812">Transmembrane</keyword>
<gene>
    <name evidence="2" type="ORF">D0Y65_020361</name>
</gene>
<protein>
    <submittedName>
        <fullName evidence="2">Uncharacterized protein</fullName>
    </submittedName>
</protein>
<proteinExistence type="predicted"/>
<reference evidence="2 3" key="1">
    <citation type="submission" date="2018-09" db="EMBL/GenBank/DDBJ databases">
        <title>A high-quality reference genome of wild soybean provides a powerful tool to mine soybean genomes.</title>
        <authorList>
            <person name="Xie M."/>
            <person name="Chung C.Y.L."/>
            <person name="Li M.-W."/>
            <person name="Wong F.-L."/>
            <person name="Chan T.-F."/>
            <person name="Lam H.-M."/>
        </authorList>
    </citation>
    <scope>NUCLEOTIDE SEQUENCE [LARGE SCALE GENOMIC DNA]</scope>
    <source>
        <strain evidence="3">cv. W05</strain>
        <tissue evidence="2">Hypocotyl of etiolated seedlings</tissue>
    </source>
</reference>
<evidence type="ECO:0000313" key="2">
    <source>
        <dbReference type="EMBL" id="RZB96570.1"/>
    </source>
</evidence>
<evidence type="ECO:0000256" key="1">
    <source>
        <dbReference type="SAM" id="Phobius"/>
    </source>
</evidence>
<dbReference type="EMBL" id="QZWG01000008">
    <property type="protein sequence ID" value="RZB96570.1"/>
    <property type="molecule type" value="Genomic_DNA"/>
</dbReference>
<organism evidence="2 3">
    <name type="scientific">Glycine soja</name>
    <name type="common">Wild soybean</name>
    <dbReference type="NCBI Taxonomy" id="3848"/>
    <lineage>
        <taxon>Eukaryota</taxon>
        <taxon>Viridiplantae</taxon>
        <taxon>Streptophyta</taxon>
        <taxon>Embryophyta</taxon>
        <taxon>Tracheophyta</taxon>
        <taxon>Spermatophyta</taxon>
        <taxon>Magnoliopsida</taxon>
        <taxon>eudicotyledons</taxon>
        <taxon>Gunneridae</taxon>
        <taxon>Pentapetalae</taxon>
        <taxon>rosids</taxon>
        <taxon>fabids</taxon>
        <taxon>Fabales</taxon>
        <taxon>Fabaceae</taxon>
        <taxon>Papilionoideae</taxon>
        <taxon>50 kb inversion clade</taxon>
        <taxon>NPAAA clade</taxon>
        <taxon>indigoferoid/millettioid clade</taxon>
        <taxon>Phaseoleae</taxon>
        <taxon>Glycine</taxon>
        <taxon>Glycine subgen. Soja</taxon>
    </lineage>
</organism>
<keyword evidence="1" id="KW-0472">Membrane</keyword>
<accession>A0A445JDP8</accession>
<evidence type="ECO:0000313" key="3">
    <source>
        <dbReference type="Proteomes" id="UP000289340"/>
    </source>
</evidence>
<sequence length="68" mass="7695">MKRRRRMEATNFPNLFTILPNLGILSLNVTCHAIMAIFTNIKNKVAAAFFVNFSGVIEYLLEHLVATV</sequence>
<comment type="caution">
    <text evidence="2">The sequence shown here is derived from an EMBL/GenBank/DDBJ whole genome shotgun (WGS) entry which is preliminary data.</text>
</comment>